<protein>
    <recommendedName>
        <fullName evidence="3">DUF1173 domain-containing protein</fullName>
    </recommendedName>
</protein>
<gene>
    <name evidence="1" type="ORF">A8E72_30770</name>
</gene>
<evidence type="ECO:0000313" key="1">
    <source>
        <dbReference type="EMBL" id="ONU77770.1"/>
    </source>
</evidence>
<dbReference type="RefSeq" id="WP_077176649.1">
    <property type="nucleotide sequence ID" value="NZ_MUTB01000063.1"/>
</dbReference>
<evidence type="ECO:0000313" key="2">
    <source>
        <dbReference type="Proteomes" id="UP000188543"/>
    </source>
</evidence>
<accession>A0A1V2VVE1</accession>
<dbReference type="EMBL" id="MUTJ01000092">
    <property type="protein sequence ID" value="ONU77770.1"/>
    <property type="molecule type" value="Genomic_DNA"/>
</dbReference>
<proteinExistence type="predicted"/>
<comment type="caution">
    <text evidence="1">The sequence shown here is derived from an EMBL/GenBank/DDBJ whole genome shotgun (WGS) entry which is preliminary data.</text>
</comment>
<dbReference type="InterPro" id="IPR009553">
    <property type="entry name" value="DUF1173"/>
</dbReference>
<reference evidence="1 2" key="1">
    <citation type="submission" date="2016-08" db="EMBL/GenBank/DDBJ databases">
        <authorList>
            <person name="Seilhamer J.J."/>
        </authorList>
    </citation>
    <scope>NUCLEOTIDE SEQUENCE [LARGE SCALE GENOMIC DNA]</scope>
    <source>
        <strain evidence="1 2">VC14762</strain>
    </source>
</reference>
<sequence length="407" mass="45367">MSTYRIGEQYIKSDDPSLNDTLAHAYTAKTRPVCVCRDPGIEMYIAKVAGKFVIKRMPNSGGDHAPACDSYEPPPELSGLGQVMGTAIQEDPEEGLTALKFDFSLTKVAGRSAPVASGAETDSVKTDGNKLTLRGTLHYLWEEAGFNRWAPNMAGKRSWYVIRKYLMQAAEDKMAKGASLADILYIPESFNAEKKNEITQRRIAHMSKAAATVKGSRRLMIVIGEVKEVAQSRYGHKIVFKHLPDCHFMMNDDLHKRLLKRFEVELGLWDALEDTHLMAIGTFSVGNTGIASLEEVALMSVTENWIPFESTFDQMVIDAMSRANRRFMKGMRYNLPSNRPLACLVASDTLPEPTAMYVLPPGATEDYAAALTELMNESKLAHWLWRAGEAEMPPLPALGHHEREPRE</sequence>
<evidence type="ECO:0008006" key="3">
    <source>
        <dbReference type="Google" id="ProtNLM"/>
    </source>
</evidence>
<dbReference type="Pfam" id="PF06666">
    <property type="entry name" value="DUF1173"/>
    <property type="match status" value="1"/>
</dbReference>
<name>A0A1V2VVE1_9BURK</name>
<dbReference type="Proteomes" id="UP000188543">
    <property type="component" value="Unassembled WGS sequence"/>
</dbReference>
<dbReference type="AlphaFoldDB" id="A0A1V2VVE1"/>
<organism evidence="1 2">
    <name type="scientific">Burkholderia cenocepacia</name>
    <dbReference type="NCBI Taxonomy" id="95486"/>
    <lineage>
        <taxon>Bacteria</taxon>
        <taxon>Pseudomonadati</taxon>
        <taxon>Pseudomonadota</taxon>
        <taxon>Betaproteobacteria</taxon>
        <taxon>Burkholderiales</taxon>
        <taxon>Burkholderiaceae</taxon>
        <taxon>Burkholderia</taxon>
        <taxon>Burkholderia cepacia complex</taxon>
    </lineage>
</organism>